<sequence length="521" mass="58376">MRSRTPISSPSTTITVPTTPPPPVPSVPPPNEPNDQFLNPIRPSIRGRLENSAKRLSLIITEDIFSKFTAMHNYRGGRTRHARDPITIPTANAVIAAQQASQPPPPSPTRRPRSASRKSSRRLSRFGSFKEAGIQIPAFLELRTHEIQRKFAELDSRQYARKNGSDPGYFVNENPSALRRNRFSNIQPWENNRIHLRVPAGANDYVNASPISLASADGSTKRWIATQGPLDGQFHVFWRMVWQEVRDTAVIIMLTPFKDNDLRFASKCSQYFPLVRGAEPMIVHDDESGDNFEARLWVEEYEEDVTVKCYMRKIIMQVGYKQKTIWHFQFDSWPDHGTPKETASKRALVQLIHKANSLNPDPENPIFVHCSAGVGRSGTYIALDHFIGEISKGLLPLSSSPDLDPVLETVDLLRQQRMYMVQSQDQLKFIYRTLADVWTNLYAPQAPPMPPLTPQHSQYGSQLSQGSTQAADGSQEAAYTPRTPTSRGALTPGYAPGTPTGGYFGSRRPGLRSGESFLGRD</sequence>
<dbReference type="InterPro" id="IPR050348">
    <property type="entry name" value="Protein-Tyr_Phosphatase"/>
</dbReference>
<dbReference type="PROSITE" id="PS00383">
    <property type="entry name" value="TYR_PHOSPHATASE_1"/>
    <property type="match status" value="1"/>
</dbReference>
<feature type="region of interest" description="Disordered" evidence="2">
    <location>
        <begin position="97"/>
        <end position="124"/>
    </location>
</feature>
<feature type="region of interest" description="Disordered" evidence="2">
    <location>
        <begin position="1"/>
        <end position="42"/>
    </location>
</feature>
<dbReference type="InterPro" id="IPR029021">
    <property type="entry name" value="Prot-tyrosine_phosphatase-like"/>
</dbReference>
<evidence type="ECO:0000259" key="4">
    <source>
        <dbReference type="PROSITE" id="PS50056"/>
    </source>
</evidence>
<accession>A0A3N4INE3</accession>
<feature type="domain" description="Tyrosine specific protein phosphatases" evidence="4">
    <location>
        <begin position="346"/>
        <end position="428"/>
    </location>
</feature>
<evidence type="ECO:0008006" key="7">
    <source>
        <dbReference type="Google" id="ProtNLM"/>
    </source>
</evidence>
<dbReference type="InterPro" id="IPR000387">
    <property type="entry name" value="Tyr_Pase_dom"/>
</dbReference>
<dbReference type="PANTHER" id="PTHR19134">
    <property type="entry name" value="RECEPTOR-TYPE TYROSINE-PROTEIN PHOSPHATASE"/>
    <property type="match status" value="1"/>
</dbReference>
<evidence type="ECO:0000313" key="5">
    <source>
        <dbReference type="EMBL" id="RPA85660.1"/>
    </source>
</evidence>
<dbReference type="AlphaFoldDB" id="A0A3N4INE3"/>
<dbReference type="Pfam" id="PF00102">
    <property type="entry name" value="Y_phosphatase"/>
    <property type="match status" value="1"/>
</dbReference>
<dbReference type="GO" id="GO:0004725">
    <property type="term" value="F:protein tyrosine phosphatase activity"/>
    <property type="evidence" value="ECO:0007669"/>
    <property type="project" value="InterPro"/>
</dbReference>
<dbReference type="PROSITE" id="PS50056">
    <property type="entry name" value="TYR_PHOSPHATASE_2"/>
    <property type="match status" value="1"/>
</dbReference>
<dbReference type="SMART" id="SM00194">
    <property type="entry name" value="PTPc"/>
    <property type="match status" value="1"/>
</dbReference>
<dbReference type="EMBL" id="ML119652">
    <property type="protein sequence ID" value="RPA85660.1"/>
    <property type="molecule type" value="Genomic_DNA"/>
</dbReference>
<dbReference type="SMART" id="SM00404">
    <property type="entry name" value="PTPc_motif"/>
    <property type="match status" value="1"/>
</dbReference>
<dbReference type="PROSITE" id="PS50055">
    <property type="entry name" value="TYR_PHOSPHATASE_PTP"/>
    <property type="match status" value="1"/>
</dbReference>
<evidence type="ECO:0000313" key="6">
    <source>
        <dbReference type="Proteomes" id="UP000275078"/>
    </source>
</evidence>
<feature type="compositionally biased region" description="Low complexity" evidence="2">
    <location>
        <begin position="1"/>
        <end position="17"/>
    </location>
</feature>
<name>A0A3N4INE3_ASCIM</name>
<keyword evidence="6" id="KW-1185">Reference proteome</keyword>
<dbReference type="InterPro" id="IPR016130">
    <property type="entry name" value="Tyr_Pase_AS"/>
</dbReference>
<feature type="domain" description="Tyrosine-protein phosphatase" evidence="3">
    <location>
        <begin position="147"/>
        <end position="437"/>
    </location>
</feature>
<comment type="similarity">
    <text evidence="1">Belongs to the protein-tyrosine phosphatase family. Non-receptor class subfamily.</text>
</comment>
<gene>
    <name evidence="5" type="ORF">BJ508DRAFT_166211</name>
</gene>
<organism evidence="5 6">
    <name type="scientific">Ascobolus immersus RN42</name>
    <dbReference type="NCBI Taxonomy" id="1160509"/>
    <lineage>
        <taxon>Eukaryota</taxon>
        <taxon>Fungi</taxon>
        <taxon>Dikarya</taxon>
        <taxon>Ascomycota</taxon>
        <taxon>Pezizomycotina</taxon>
        <taxon>Pezizomycetes</taxon>
        <taxon>Pezizales</taxon>
        <taxon>Ascobolaceae</taxon>
        <taxon>Ascobolus</taxon>
    </lineage>
</organism>
<dbReference type="STRING" id="1160509.A0A3N4INE3"/>
<dbReference type="InterPro" id="IPR000242">
    <property type="entry name" value="PTP_cat"/>
</dbReference>
<feature type="region of interest" description="Disordered" evidence="2">
    <location>
        <begin position="448"/>
        <end position="521"/>
    </location>
</feature>
<proteinExistence type="inferred from homology"/>
<dbReference type="Gene3D" id="3.90.190.10">
    <property type="entry name" value="Protein tyrosine phosphatase superfamily"/>
    <property type="match status" value="1"/>
</dbReference>
<dbReference type="PRINTS" id="PR00700">
    <property type="entry name" value="PRTYPHPHTASE"/>
</dbReference>
<feature type="compositionally biased region" description="Pro residues" evidence="2">
    <location>
        <begin position="18"/>
        <end position="32"/>
    </location>
</feature>
<protein>
    <recommendedName>
        <fullName evidence="7">Phosphatases II</fullName>
    </recommendedName>
</protein>
<dbReference type="SUPFAM" id="SSF52799">
    <property type="entry name" value="(Phosphotyrosine protein) phosphatases II"/>
    <property type="match status" value="1"/>
</dbReference>
<dbReference type="PANTHER" id="PTHR19134:SF449">
    <property type="entry name" value="TYROSINE-PROTEIN PHOSPHATASE 1"/>
    <property type="match status" value="1"/>
</dbReference>
<dbReference type="InterPro" id="IPR003595">
    <property type="entry name" value="Tyr_Pase_cat"/>
</dbReference>
<feature type="compositionally biased region" description="Polar residues" evidence="2">
    <location>
        <begin position="456"/>
        <end position="472"/>
    </location>
</feature>
<evidence type="ECO:0000256" key="1">
    <source>
        <dbReference type="ARBA" id="ARBA00009649"/>
    </source>
</evidence>
<feature type="compositionally biased region" description="Basic residues" evidence="2">
    <location>
        <begin position="110"/>
        <end position="124"/>
    </location>
</feature>
<evidence type="ECO:0000259" key="3">
    <source>
        <dbReference type="PROSITE" id="PS50055"/>
    </source>
</evidence>
<reference evidence="5 6" key="1">
    <citation type="journal article" date="2018" name="Nat. Ecol. Evol.">
        <title>Pezizomycetes genomes reveal the molecular basis of ectomycorrhizal truffle lifestyle.</title>
        <authorList>
            <person name="Murat C."/>
            <person name="Payen T."/>
            <person name="Noel B."/>
            <person name="Kuo A."/>
            <person name="Morin E."/>
            <person name="Chen J."/>
            <person name="Kohler A."/>
            <person name="Krizsan K."/>
            <person name="Balestrini R."/>
            <person name="Da Silva C."/>
            <person name="Montanini B."/>
            <person name="Hainaut M."/>
            <person name="Levati E."/>
            <person name="Barry K.W."/>
            <person name="Belfiori B."/>
            <person name="Cichocki N."/>
            <person name="Clum A."/>
            <person name="Dockter R.B."/>
            <person name="Fauchery L."/>
            <person name="Guy J."/>
            <person name="Iotti M."/>
            <person name="Le Tacon F."/>
            <person name="Lindquist E.A."/>
            <person name="Lipzen A."/>
            <person name="Malagnac F."/>
            <person name="Mello A."/>
            <person name="Molinier V."/>
            <person name="Miyauchi S."/>
            <person name="Poulain J."/>
            <person name="Riccioni C."/>
            <person name="Rubini A."/>
            <person name="Sitrit Y."/>
            <person name="Splivallo R."/>
            <person name="Traeger S."/>
            <person name="Wang M."/>
            <person name="Zifcakova L."/>
            <person name="Wipf D."/>
            <person name="Zambonelli A."/>
            <person name="Paolocci F."/>
            <person name="Nowrousian M."/>
            <person name="Ottonello S."/>
            <person name="Baldrian P."/>
            <person name="Spatafora J.W."/>
            <person name="Henrissat B."/>
            <person name="Nagy L.G."/>
            <person name="Aury J.M."/>
            <person name="Wincker P."/>
            <person name="Grigoriev I.V."/>
            <person name="Bonfante P."/>
            <person name="Martin F.M."/>
        </authorList>
    </citation>
    <scope>NUCLEOTIDE SEQUENCE [LARGE SCALE GENOMIC DNA]</scope>
    <source>
        <strain evidence="5 6">RN42</strain>
    </source>
</reference>
<dbReference type="Proteomes" id="UP000275078">
    <property type="component" value="Unassembled WGS sequence"/>
</dbReference>
<evidence type="ECO:0000256" key="2">
    <source>
        <dbReference type="SAM" id="MobiDB-lite"/>
    </source>
</evidence>
<feature type="compositionally biased region" description="Low complexity" evidence="2">
    <location>
        <begin position="488"/>
        <end position="498"/>
    </location>
</feature>
<dbReference type="CDD" id="cd18533">
    <property type="entry name" value="PTP_fungal"/>
    <property type="match status" value="1"/>
</dbReference>
<dbReference type="OrthoDB" id="10253954at2759"/>